<dbReference type="SUPFAM" id="SSF52540">
    <property type="entry name" value="P-loop containing nucleoside triphosphate hydrolases"/>
    <property type="match status" value="1"/>
</dbReference>
<evidence type="ECO:0000256" key="2">
    <source>
        <dbReference type="ARBA" id="ARBA00009638"/>
    </source>
</evidence>
<evidence type="ECO:0000256" key="6">
    <source>
        <dbReference type="ARBA" id="ARBA00022842"/>
    </source>
</evidence>
<comment type="similarity">
    <text evidence="2 10">Belongs to the TRAFAC class TrmE-Era-EngA-EngB-Septin-like GTPase superfamily. EngB GTPase family.</text>
</comment>
<dbReference type="InterPro" id="IPR006073">
    <property type="entry name" value="GTP-bd"/>
</dbReference>
<dbReference type="NCBIfam" id="TIGR03598">
    <property type="entry name" value="GTPase_YsxC"/>
    <property type="match status" value="1"/>
</dbReference>
<sequence length="210" mass="23723">MIKICGAEFLISASEISQINDFAKSEIAFLGRSNVGKSSFINAIVNQKNLAKSSAIPGKTQLINFFEVNFKDEILSKNGENSAQNFSLIFVDLPGFGYAKVSKKMHFIWQKNLDEFIKNRTGIKLFVHLIDSRQFDLEIDENADSYIRSFLRPDQALIKFYTKSDKLNQKEKAAVLKHDPSAKFMSIKNEKQILNAREMIVKTALGGESC</sequence>
<dbReference type="InterPro" id="IPR019987">
    <property type="entry name" value="GTP-bd_ribosome_bio_YsxC"/>
</dbReference>
<dbReference type="PANTHER" id="PTHR11649">
    <property type="entry name" value="MSS1/TRME-RELATED GTP-BINDING PROTEIN"/>
    <property type="match status" value="1"/>
</dbReference>
<dbReference type="PANTHER" id="PTHR11649:SF13">
    <property type="entry name" value="ENGB-TYPE G DOMAIN-CONTAINING PROTEIN"/>
    <property type="match status" value="1"/>
</dbReference>
<dbReference type="GO" id="GO:0005525">
    <property type="term" value="F:GTP binding"/>
    <property type="evidence" value="ECO:0007669"/>
    <property type="project" value="UniProtKB-UniRule"/>
</dbReference>
<dbReference type="CDD" id="cd01876">
    <property type="entry name" value="YihA_EngB"/>
    <property type="match status" value="1"/>
</dbReference>
<keyword evidence="9 10" id="KW-0131">Cell cycle</keyword>
<keyword evidence="7 10" id="KW-0342">GTP-binding</keyword>
<evidence type="ECO:0000256" key="10">
    <source>
        <dbReference type="HAMAP-Rule" id="MF_00321"/>
    </source>
</evidence>
<keyword evidence="4" id="KW-0479">Metal-binding</keyword>
<evidence type="ECO:0000256" key="4">
    <source>
        <dbReference type="ARBA" id="ARBA00022723"/>
    </source>
</evidence>
<dbReference type="PROSITE" id="PS51706">
    <property type="entry name" value="G_ENGB"/>
    <property type="match status" value="1"/>
</dbReference>
<dbReference type="HAMAP" id="MF_00321">
    <property type="entry name" value="GTPase_EngB"/>
    <property type="match status" value="1"/>
</dbReference>
<dbReference type="InterPro" id="IPR030393">
    <property type="entry name" value="G_ENGB_dom"/>
</dbReference>
<evidence type="ECO:0000256" key="9">
    <source>
        <dbReference type="ARBA" id="ARBA00023306"/>
    </source>
</evidence>
<dbReference type="RefSeq" id="WP_012108191.1">
    <property type="nucleotide sequence ID" value="NC_009714.1"/>
</dbReference>
<dbReference type="Proteomes" id="UP000002407">
    <property type="component" value="Chromosome"/>
</dbReference>
<accession>A7I068</accession>
<comment type="cofactor">
    <cofactor evidence="1">
        <name>Mg(2+)</name>
        <dbReference type="ChEBI" id="CHEBI:18420"/>
    </cofactor>
</comment>
<comment type="function">
    <text evidence="10">Necessary for normal cell division and for the maintenance of normal septation.</text>
</comment>
<evidence type="ECO:0000256" key="8">
    <source>
        <dbReference type="ARBA" id="ARBA00023210"/>
    </source>
</evidence>
<evidence type="ECO:0000313" key="13">
    <source>
        <dbReference type="Proteomes" id="UP000002407"/>
    </source>
</evidence>
<evidence type="ECO:0000256" key="1">
    <source>
        <dbReference type="ARBA" id="ARBA00001946"/>
    </source>
</evidence>
<dbReference type="EMBL" id="CP000776">
    <property type="protein sequence ID" value="ABS50998.1"/>
    <property type="molecule type" value="Genomic_DNA"/>
</dbReference>
<dbReference type="Gene3D" id="3.40.50.300">
    <property type="entry name" value="P-loop containing nucleotide triphosphate hydrolases"/>
    <property type="match status" value="1"/>
</dbReference>
<keyword evidence="6" id="KW-0460">Magnesium</keyword>
<dbReference type="eggNOG" id="COG0218">
    <property type="taxonomic scope" value="Bacteria"/>
</dbReference>
<keyword evidence="3 10" id="KW-0132">Cell division</keyword>
<evidence type="ECO:0000259" key="11">
    <source>
        <dbReference type="PROSITE" id="PS51706"/>
    </source>
</evidence>
<gene>
    <name evidence="10" type="primary">engB</name>
    <name evidence="12" type="ordered locus">CHAB381_0306</name>
</gene>
<reference evidence="13" key="1">
    <citation type="submission" date="2007-07" db="EMBL/GenBank/DDBJ databases">
        <title>Complete genome sequence of Campylobacter hominis ATCC BAA-381, a commensal isolated from the human gastrointestinal tract.</title>
        <authorList>
            <person name="Fouts D.E."/>
            <person name="Mongodin E.F."/>
            <person name="Puiu D."/>
            <person name="Sebastian Y."/>
            <person name="Miller W.G."/>
            <person name="Mandrell R.E."/>
            <person name="Nelson K.E."/>
        </authorList>
    </citation>
    <scope>NUCLEOTIDE SEQUENCE [LARGE SCALE GENOMIC DNA]</scope>
    <source>
        <strain evidence="13">ATCC BAA-381 / LMG 19568 / NCTC 13146 / CH001A</strain>
    </source>
</reference>
<dbReference type="OrthoDB" id="9804921at2"/>
<evidence type="ECO:0000256" key="7">
    <source>
        <dbReference type="ARBA" id="ARBA00023134"/>
    </source>
</evidence>
<dbReference type="AlphaFoldDB" id="A7I068"/>
<proteinExistence type="inferred from homology"/>
<protein>
    <recommendedName>
        <fullName evidence="10">Probable GTP-binding protein EngB</fullName>
    </recommendedName>
</protein>
<keyword evidence="13" id="KW-1185">Reference proteome</keyword>
<dbReference type="GO" id="GO:0005829">
    <property type="term" value="C:cytosol"/>
    <property type="evidence" value="ECO:0007669"/>
    <property type="project" value="TreeGrafter"/>
</dbReference>
<evidence type="ECO:0000256" key="5">
    <source>
        <dbReference type="ARBA" id="ARBA00022741"/>
    </source>
</evidence>
<dbReference type="GO" id="GO:0000917">
    <property type="term" value="P:division septum assembly"/>
    <property type="evidence" value="ECO:0007669"/>
    <property type="project" value="UniProtKB-KW"/>
</dbReference>
<keyword evidence="8 10" id="KW-0717">Septation</keyword>
<dbReference type="STRING" id="360107.CHAB381_0306"/>
<dbReference type="KEGG" id="cha:CHAB381_0306"/>
<feature type="domain" description="EngB-type G" evidence="11">
    <location>
        <begin position="23"/>
        <end position="210"/>
    </location>
</feature>
<keyword evidence="5 10" id="KW-0547">Nucleotide-binding</keyword>
<dbReference type="HOGENOM" id="CLU_033732_3_2_7"/>
<dbReference type="InterPro" id="IPR027417">
    <property type="entry name" value="P-loop_NTPase"/>
</dbReference>
<dbReference type="Pfam" id="PF01926">
    <property type="entry name" value="MMR_HSR1"/>
    <property type="match status" value="1"/>
</dbReference>
<dbReference type="GO" id="GO:0046872">
    <property type="term" value="F:metal ion binding"/>
    <property type="evidence" value="ECO:0007669"/>
    <property type="project" value="UniProtKB-KW"/>
</dbReference>
<evidence type="ECO:0000313" key="12">
    <source>
        <dbReference type="EMBL" id="ABS50998.1"/>
    </source>
</evidence>
<organism evidence="12 13">
    <name type="scientific">Campylobacter hominis (strain ATCC BAA-381 / DSM 21671 / CCUG 45161 / LMG 19568 / NCTC 13146 / CH001A)</name>
    <dbReference type="NCBI Taxonomy" id="360107"/>
    <lineage>
        <taxon>Bacteria</taxon>
        <taxon>Pseudomonadati</taxon>
        <taxon>Campylobacterota</taxon>
        <taxon>Epsilonproteobacteria</taxon>
        <taxon>Campylobacterales</taxon>
        <taxon>Campylobacteraceae</taxon>
        <taxon>Campylobacter</taxon>
    </lineage>
</organism>
<evidence type="ECO:0000256" key="3">
    <source>
        <dbReference type="ARBA" id="ARBA00022618"/>
    </source>
</evidence>
<name>A7I068_CAMHC</name>